<protein>
    <submittedName>
        <fullName evidence="6">2-keto-3-deoxy-phosphogluconate aldolase</fullName>
    </submittedName>
</protein>
<dbReference type="InterPro" id="IPR000887">
    <property type="entry name" value="Aldlse_KDPG_KHG"/>
</dbReference>
<dbReference type="GO" id="GO:0016829">
    <property type="term" value="F:lyase activity"/>
    <property type="evidence" value="ECO:0007669"/>
    <property type="project" value="UniProtKB-KW"/>
</dbReference>
<evidence type="ECO:0000256" key="1">
    <source>
        <dbReference type="ARBA" id="ARBA00004761"/>
    </source>
</evidence>
<evidence type="ECO:0000256" key="4">
    <source>
        <dbReference type="ARBA" id="ARBA00023239"/>
    </source>
</evidence>
<evidence type="ECO:0000256" key="2">
    <source>
        <dbReference type="ARBA" id="ARBA00006906"/>
    </source>
</evidence>
<evidence type="ECO:0000256" key="5">
    <source>
        <dbReference type="ARBA" id="ARBA00023277"/>
    </source>
</evidence>
<comment type="subunit">
    <text evidence="3">Homotrimer.</text>
</comment>
<dbReference type="STRING" id="1073996.SAMN05444271_107100"/>
<dbReference type="NCBIfam" id="TIGR01182">
    <property type="entry name" value="eda"/>
    <property type="match status" value="1"/>
</dbReference>
<dbReference type="EMBL" id="FNYR01000007">
    <property type="protein sequence ID" value="SEI76117.1"/>
    <property type="molecule type" value="Genomic_DNA"/>
</dbReference>
<evidence type="ECO:0000313" key="7">
    <source>
        <dbReference type="Proteomes" id="UP000198888"/>
    </source>
</evidence>
<keyword evidence="5" id="KW-0119">Carbohydrate metabolism</keyword>
<name>A0A1H6TG80_9EURY</name>
<sequence length="216" mass="22206">MHAKAETYGQLVDSGVVAVLRGADPDTLIDITDALLKGGVTGIELTADTPGIGDMLSDLTGSFGDEIVVGTGTVLDSETARTVMLAGAEFVVSPSLHENVITTCNRYGTLVAPGVMTPTEAIRGYEAGADLVKVFPASSLGPGHLSAIKGPYSQIPLMPTGGVDLDNAADYIEAGAECVGVGGALVDYEAAERGEFETITERAREFTSVVAAARED</sequence>
<dbReference type="CDD" id="cd00452">
    <property type="entry name" value="KDPG_aldolase"/>
    <property type="match status" value="1"/>
</dbReference>
<dbReference type="Gene3D" id="3.20.20.70">
    <property type="entry name" value="Aldolase class I"/>
    <property type="match status" value="1"/>
</dbReference>
<comment type="pathway">
    <text evidence="1">Carbohydrate acid metabolism.</text>
</comment>
<proteinExistence type="inferred from homology"/>
<dbReference type="GeneID" id="35001695"/>
<dbReference type="Proteomes" id="UP000198888">
    <property type="component" value="Unassembled WGS sequence"/>
</dbReference>
<dbReference type="KEGG" id="hae:halTADL_0882"/>
<dbReference type="Pfam" id="PF01081">
    <property type="entry name" value="Aldolase"/>
    <property type="match status" value="1"/>
</dbReference>
<organism evidence="6 7">
    <name type="scientific">Halohasta litchfieldiae</name>
    <dbReference type="NCBI Taxonomy" id="1073996"/>
    <lineage>
        <taxon>Archaea</taxon>
        <taxon>Methanobacteriati</taxon>
        <taxon>Methanobacteriota</taxon>
        <taxon>Stenosarchaea group</taxon>
        <taxon>Halobacteria</taxon>
        <taxon>Halobacteriales</taxon>
        <taxon>Haloferacaceae</taxon>
        <taxon>Halohasta</taxon>
    </lineage>
</organism>
<keyword evidence="7" id="KW-1185">Reference proteome</keyword>
<accession>A0A1H6TG80</accession>
<dbReference type="RefSeq" id="WP_089671691.1">
    <property type="nucleotide sequence ID" value="NZ_CP024845.1"/>
</dbReference>
<dbReference type="InterPro" id="IPR013785">
    <property type="entry name" value="Aldolase_TIM"/>
</dbReference>
<keyword evidence="4" id="KW-0456">Lyase</keyword>
<dbReference type="OrthoDB" id="184672at2157"/>
<reference evidence="6 7" key="1">
    <citation type="submission" date="2016-10" db="EMBL/GenBank/DDBJ databases">
        <authorList>
            <person name="de Groot N.N."/>
        </authorList>
    </citation>
    <scope>NUCLEOTIDE SEQUENCE [LARGE SCALE GENOMIC DNA]</scope>
    <source>
        <strain evidence="6 7">DSM 22187</strain>
    </source>
</reference>
<gene>
    <name evidence="6" type="ORF">SAMN05444271_107100</name>
</gene>
<dbReference type="PANTHER" id="PTHR30246">
    <property type="entry name" value="2-KETO-3-DEOXY-6-PHOSPHOGLUCONATE ALDOLASE"/>
    <property type="match status" value="1"/>
</dbReference>
<evidence type="ECO:0000313" key="6">
    <source>
        <dbReference type="EMBL" id="SEI76117.1"/>
    </source>
</evidence>
<accession>A0A2H4PZY0</accession>
<comment type="similarity">
    <text evidence="2">Belongs to the KHG/KDPG aldolase family.</text>
</comment>
<evidence type="ECO:0000256" key="3">
    <source>
        <dbReference type="ARBA" id="ARBA00011233"/>
    </source>
</evidence>
<dbReference type="SUPFAM" id="SSF51569">
    <property type="entry name" value="Aldolase"/>
    <property type="match status" value="1"/>
</dbReference>
<dbReference type="AlphaFoldDB" id="A0A1H6TG80"/>
<dbReference type="PANTHER" id="PTHR30246:SF1">
    <property type="entry name" value="2-DEHYDRO-3-DEOXY-6-PHOSPHOGALACTONATE ALDOLASE-RELATED"/>
    <property type="match status" value="1"/>
</dbReference>